<keyword evidence="4 5" id="KW-0472">Membrane</keyword>
<keyword evidence="3 5" id="KW-1133">Transmembrane helix</keyword>
<name>A0A6A6H9Y6_VIRVR</name>
<feature type="transmembrane region" description="Helical" evidence="5">
    <location>
        <begin position="421"/>
        <end position="447"/>
    </location>
</feature>
<gene>
    <name evidence="6" type="ORF">EV356DRAFT_446375</name>
</gene>
<evidence type="ECO:0000256" key="2">
    <source>
        <dbReference type="ARBA" id="ARBA00022692"/>
    </source>
</evidence>
<feature type="transmembrane region" description="Helical" evidence="5">
    <location>
        <begin position="122"/>
        <end position="139"/>
    </location>
</feature>
<dbReference type="Gene3D" id="1.20.1250.20">
    <property type="entry name" value="MFS general substrate transporter like domains"/>
    <property type="match status" value="1"/>
</dbReference>
<feature type="transmembrane region" description="Helical" evidence="5">
    <location>
        <begin position="98"/>
        <end position="115"/>
    </location>
</feature>
<dbReference type="GO" id="GO:0022857">
    <property type="term" value="F:transmembrane transporter activity"/>
    <property type="evidence" value="ECO:0007669"/>
    <property type="project" value="InterPro"/>
</dbReference>
<feature type="transmembrane region" description="Helical" evidence="5">
    <location>
        <begin position="352"/>
        <end position="375"/>
    </location>
</feature>
<dbReference type="PANTHER" id="PTHR23502:SF30">
    <property type="entry name" value="TRANSPORTER, PUTATIVE (AFU_ORTHOLOGUE AFUA_8G04702)-RELATED"/>
    <property type="match status" value="1"/>
</dbReference>
<dbReference type="EMBL" id="ML991797">
    <property type="protein sequence ID" value="KAF2234641.1"/>
    <property type="molecule type" value="Genomic_DNA"/>
</dbReference>
<evidence type="ECO:0000256" key="4">
    <source>
        <dbReference type="ARBA" id="ARBA00023136"/>
    </source>
</evidence>
<dbReference type="InterPro" id="IPR036259">
    <property type="entry name" value="MFS_trans_sf"/>
</dbReference>
<dbReference type="Pfam" id="PF07690">
    <property type="entry name" value="MFS_1"/>
    <property type="match status" value="1"/>
</dbReference>
<dbReference type="Proteomes" id="UP000800092">
    <property type="component" value="Unassembled WGS sequence"/>
</dbReference>
<evidence type="ECO:0000256" key="3">
    <source>
        <dbReference type="ARBA" id="ARBA00022989"/>
    </source>
</evidence>
<evidence type="ECO:0000256" key="5">
    <source>
        <dbReference type="SAM" id="Phobius"/>
    </source>
</evidence>
<evidence type="ECO:0000313" key="7">
    <source>
        <dbReference type="Proteomes" id="UP000800092"/>
    </source>
</evidence>
<feature type="transmembrane region" description="Helical" evidence="5">
    <location>
        <begin position="180"/>
        <end position="199"/>
    </location>
</feature>
<keyword evidence="7" id="KW-1185">Reference proteome</keyword>
<feature type="transmembrane region" description="Helical" evidence="5">
    <location>
        <begin position="396"/>
        <end position="415"/>
    </location>
</feature>
<accession>A0A6A6H9Y6</accession>
<feature type="transmembrane region" description="Helical" evidence="5">
    <location>
        <begin position="459"/>
        <end position="478"/>
    </location>
</feature>
<dbReference type="SUPFAM" id="SSF103473">
    <property type="entry name" value="MFS general substrate transporter"/>
    <property type="match status" value="1"/>
</dbReference>
<dbReference type="AlphaFoldDB" id="A0A6A6H9Y6"/>
<dbReference type="OrthoDB" id="5215911at2759"/>
<feature type="transmembrane region" description="Helical" evidence="5">
    <location>
        <begin position="211"/>
        <end position="230"/>
    </location>
</feature>
<feature type="transmembrane region" description="Helical" evidence="5">
    <location>
        <begin position="55"/>
        <end position="78"/>
    </location>
</feature>
<dbReference type="InterPro" id="IPR011701">
    <property type="entry name" value="MFS"/>
</dbReference>
<comment type="subcellular location">
    <subcellularLocation>
        <location evidence="1">Membrane</location>
        <topology evidence="1">Multi-pass membrane protein</topology>
    </subcellularLocation>
</comment>
<protein>
    <submittedName>
        <fullName evidence="6">MFS general substrate transporter</fullName>
    </submittedName>
</protein>
<proteinExistence type="predicted"/>
<feature type="transmembrane region" description="Helical" evidence="5">
    <location>
        <begin position="308"/>
        <end position="332"/>
    </location>
</feature>
<dbReference type="PANTHER" id="PTHR23502">
    <property type="entry name" value="MAJOR FACILITATOR SUPERFAMILY"/>
    <property type="match status" value="1"/>
</dbReference>
<keyword evidence="2 5" id="KW-0812">Transmembrane</keyword>
<feature type="transmembrane region" description="Helical" evidence="5">
    <location>
        <begin position="151"/>
        <end position="173"/>
    </location>
</feature>
<evidence type="ECO:0000313" key="6">
    <source>
        <dbReference type="EMBL" id="KAF2234641.1"/>
    </source>
</evidence>
<evidence type="ECO:0000256" key="1">
    <source>
        <dbReference type="ARBA" id="ARBA00004141"/>
    </source>
</evidence>
<organism evidence="6 7">
    <name type="scientific">Viridothelium virens</name>
    <name type="common">Speckled blister lichen</name>
    <name type="synonym">Trypethelium virens</name>
    <dbReference type="NCBI Taxonomy" id="1048519"/>
    <lineage>
        <taxon>Eukaryota</taxon>
        <taxon>Fungi</taxon>
        <taxon>Dikarya</taxon>
        <taxon>Ascomycota</taxon>
        <taxon>Pezizomycotina</taxon>
        <taxon>Dothideomycetes</taxon>
        <taxon>Dothideomycetes incertae sedis</taxon>
        <taxon>Trypetheliales</taxon>
        <taxon>Trypetheliaceae</taxon>
        <taxon>Viridothelium</taxon>
    </lineage>
</organism>
<feature type="transmembrane region" description="Helical" evidence="5">
    <location>
        <begin position="490"/>
        <end position="512"/>
    </location>
</feature>
<dbReference type="GO" id="GO:0005886">
    <property type="term" value="C:plasma membrane"/>
    <property type="evidence" value="ECO:0007669"/>
    <property type="project" value="TreeGrafter"/>
</dbReference>
<sequence>MEETEIVPGTIHLVDLEDRIHARHAGRGQRDVVLVPQPSNDPDDPLNWHRWRKHVFSTCICVYTLMVGIASAAIYSVLVPISQATGLTLDDLNDGTGYMFLMFGWGCLFWQPIAVQYGKRPVYLFSTLATMAIMVWVPYTKTNGQWIGSKLLQGFFGAPIESLCEISVTDVYFTHERGSYIAIYALFLAGSNFLAPVLAGFIDDGQGWEWVLYWCAIFCAIAFVFLFFFMEETNFQRPANNIEVTDNVAFEGKTPNEFSTIEASSGTPPGGFISKGQKSKSYLQKLRVFEKEQLKKPNELKGMILRPLIFLTFPVVVFSGVTLGSHLIYFNILNGTASLILSSPPYSFKSSFVGLSYVSPLIGITLGSWYTGQLGDWLNLRMARRNKGIMESEYRLWLFCASLVLVPGGLLLWGVGAAHRIHWFGLIFAMGTLGFTSGLGIQLSLSYCIDSYRELSSDAVVTVIIIRSMMSFAVSYGITPWVTNMGLQNAFIVAAFAGLVQVSTFAVFLIWGRRLREASVPRYKYYVNQRREAGYTDSS</sequence>
<reference evidence="6" key="1">
    <citation type="journal article" date="2020" name="Stud. Mycol.">
        <title>101 Dothideomycetes genomes: a test case for predicting lifestyles and emergence of pathogens.</title>
        <authorList>
            <person name="Haridas S."/>
            <person name="Albert R."/>
            <person name="Binder M."/>
            <person name="Bloem J."/>
            <person name="Labutti K."/>
            <person name="Salamov A."/>
            <person name="Andreopoulos B."/>
            <person name="Baker S."/>
            <person name="Barry K."/>
            <person name="Bills G."/>
            <person name="Bluhm B."/>
            <person name="Cannon C."/>
            <person name="Castanera R."/>
            <person name="Culley D."/>
            <person name="Daum C."/>
            <person name="Ezra D."/>
            <person name="Gonzalez J."/>
            <person name="Henrissat B."/>
            <person name="Kuo A."/>
            <person name="Liang C."/>
            <person name="Lipzen A."/>
            <person name="Lutzoni F."/>
            <person name="Magnuson J."/>
            <person name="Mondo S."/>
            <person name="Nolan M."/>
            <person name="Ohm R."/>
            <person name="Pangilinan J."/>
            <person name="Park H.-J."/>
            <person name="Ramirez L."/>
            <person name="Alfaro M."/>
            <person name="Sun H."/>
            <person name="Tritt A."/>
            <person name="Yoshinaga Y."/>
            <person name="Zwiers L.-H."/>
            <person name="Turgeon B."/>
            <person name="Goodwin S."/>
            <person name="Spatafora J."/>
            <person name="Crous P."/>
            <person name="Grigoriev I."/>
        </authorList>
    </citation>
    <scope>NUCLEOTIDE SEQUENCE</scope>
    <source>
        <strain evidence="6">Tuck. ex Michener</strain>
    </source>
</reference>